<gene>
    <name evidence="7" type="ORF">GCM10009810_38530</name>
</gene>
<comment type="similarity">
    <text evidence="1 4">Belongs to the thiolase-like superfamily. Thiolase family.</text>
</comment>
<feature type="domain" description="Thiolase N-terminal" evidence="5">
    <location>
        <begin position="10"/>
        <end position="258"/>
    </location>
</feature>
<evidence type="ECO:0000256" key="2">
    <source>
        <dbReference type="ARBA" id="ARBA00022679"/>
    </source>
</evidence>
<evidence type="ECO:0000256" key="4">
    <source>
        <dbReference type="RuleBase" id="RU003557"/>
    </source>
</evidence>
<dbReference type="InterPro" id="IPR020616">
    <property type="entry name" value="Thiolase_N"/>
</dbReference>
<feature type="domain" description="Thiolase C-terminal" evidence="6">
    <location>
        <begin position="267"/>
        <end position="387"/>
    </location>
</feature>
<dbReference type="Pfam" id="PF00108">
    <property type="entry name" value="Thiolase_N"/>
    <property type="match status" value="1"/>
</dbReference>
<evidence type="ECO:0000259" key="5">
    <source>
        <dbReference type="Pfam" id="PF00108"/>
    </source>
</evidence>
<dbReference type="NCBIfam" id="TIGR01930">
    <property type="entry name" value="AcCoA-C-Actrans"/>
    <property type="match status" value="1"/>
</dbReference>
<dbReference type="InterPro" id="IPR016039">
    <property type="entry name" value="Thiolase-like"/>
</dbReference>
<evidence type="ECO:0000256" key="3">
    <source>
        <dbReference type="ARBA" id="ARBA00023315"/>
    </source>
</evidence>
<reference evidence="7 8" key="1">
    <citation type="journal article" date="2019" name="Int. J. Syst. Evol. Microbiol.">
        <title>The Global Catalogue of Microorganisms (GCM) 10K type strain sequencing project: providing services to taxonomists for standard genome sequencing and annotation.</title>
        <authorList>
            <consortium name="The Broad Institute Genomics Platform"/>
            <consortium name="The Broad Institute Genome Sequencing Center for Infectious Disease"/>
            <person name="Wu L."/>
            <person name="Ma J."/>
        </authorList>
    </citation>
    <scope>NUCLEOTIDE SEQUENCE [LARGE SCALE GENOMIC DNA]</scope>
    <source>
        <strain evidence="7 8">JCM 15591</strain>
    </source>
</reference>
<dbReference type="PIRSF" id="PIRSF000429">
    <property type="entry name" value="Ac-CoA_Ac_transf"/>
    <property type="match status" value="1"/>
</dbReference>
<dbReference type="Pfam" id="PF02803">
    <property type="entry name" value="Thiolase_C"/>
    <property type="match status" value="1"/>
</dbReference>
<evidence type="ECO:0000313" key="7">
    <source>
        <dbReference type="EMBL" id="GAA1777831.1"/>
    </source>
</evidence>
<comment type="caution">
    <text evidence="7">The sequence shown here is derived from an EMBL/GenBank/DDBJ whole genome shotgun (WGS) entry which is preliminary data.</text>
</comment>
<evidence type="ECO:0000256" key="1">
    <source>
        <dbReference type="ARBA" id="ARBA00010982"/>
    </source>
</evidence>
<sequence length="389" mass="39939">MNPMSPRDAVIVEAVRTPVGKRKGSLASVHPQDLSAHVLTALAERSGIDPAEVDDVIWGAVMQVGSQGFNIARNSVLAAGWPEGVPGTTIDRQCGSSQQAVHFAAAGLIAGQYDVVVAGGVEVMSAVPLGASMAGGEFGPVYADSVLKRYGVPTFNQGIGAEMMAQKWGFSRQAQDEFASASHAKLADAIDAGRLTGQYAPVDLPGGGRLEVDEGLRRGTTPESLASLKPVFREDGTVHAGNASQISDGAAGLLMMTSAKAAALGLTPIARFHTGVLAGDDPVMMLSAPIPATAKALAKAGLTIDDIGVFEVNEAFAPVPMAWLAETGADPAKLNPNGGAIAIGHPLGGSGARLMTQMLHHMKDNGIRYGLQTMCEGGGMANATIIELL</sequence>
<dbReference type="InterPro" id="IPR020613">
    <property type="entry name" value="Thiolase_CS"/>
</dbReference>
<dbReference type="Gene3D" id="3.40.47.10">
    <property type="match status" value="2"/>
</dbReference>
<keyword evidence="2 4" id="KW-0808">Transferase</keyword>
<keyword evidence="3 4" id="KW-0012">Acyltransferase</keyword>
<dbReference type="PANTHER" id="PTHR43365:SF1">
    <property type="entry name" value="ACETYL-COA C-ACYLTRANSFERASE"/>
    <property type="match status" value="1"/>
</dbReference>
<accession>A0ABN2L818</accession>
<evidence type="ECO:0000313" key="8">
    <source>
        <dbReference type="Proteomes" id="UP001501475"/>
    </source>
</evidence>
<dbReference type="CDD" id="cd00751">
    <property type="entry name" value="thiolase"/>
    <property type="match status" value="1"/>
</dbReference>
<protein>
    <submittedName>
        <fullName evidence="7">Thiolase family protein</fullName>
    </submittedName>
</protein>
<proteinExistence type="inferred from homology"/>
<dbReference type="Proteomes" id="UP001501475">
    <property type="component" value="Unassembled WGS sequence"/>
</dbReference>
<dbReference type="PROSITE" id="PS00737">
    <property type="entry name" value="THIOLASE_2"/>
    <property type="match status" value="1"/>
</dbReference>
<dbReference type="InterPro" id="IPR020617">
    <property type="entry name" value="Thiolase_C"/>
</dbReference>
<dbReference type="PANTHER" id="PTHR43365">
    <property type="entry name" value="BLR7806 PROTEIN"/>
    <property type="match status" value="1"/>
</dbReference>
<dbReference type="EMBL" id="BAAAPN010000107">
    <property type="protein sequence ID" value="GAA1777831.1"/>
    <property type="molecule type" value="Genomic_DNA"/>
</dbReference>
<name>A0ABN2L818_9MICO</name>
<dbReference type="InterPro" id="IPR002155">
    <property type="entry name" value="Thiolase"/>
</dbReference>
<dbReference type="SUPFAM" id="SSF53901">
    <property type="entry name" value="Thiolase-like"/>
    <property type="match status" value="2"/>
</dbReference>
<evidence type="ECO:0000259" key="6">
    <source>
        <dbReference type="Pfam" id="PF02803"/>
    </source>
</evidence>
<organism evidence="7 8">
    <name type="scientific">Nostocoides vanveenii</name>
    <dbReference type="NCBI Taxonomy" id="330835"/>
    <lineage>
        <taxon>Bacteria</taxon>
        <taxon>Bacillati</taxon>
        <taxon>Actinomycetota</taxon>
        <taxon>Actinomycetes</taxon>
        <taxon>Micrococcales</taxon>
        <taxon>Intrasporangiaceae</taxon>
        <taxon>Nostocoides</taxon>
    </lineage>
</organism>
<keyword evidence="8" id="KW-1185">Reference proteome</keyword>